<reference evidence="1" key="1">
    <citation type="journal article" date="2021" name="Nat. Commun.">
        <title>Genetic determinants of endophytism in the Arabidopsis root mycobiome.</title>
        <authorList>
            <person name="Mesny F."/>
            <person name="Miyauchi S."/>
            <person name="Thiergart T."/>
            <person name="Pickel B."/>
            <person name="Atanasova L."/>
            <person name="Karlsson M."/>
            <person name="Huettel B."/>
            <person name="Barry K.W."/>
            <person name="Haridas S."/>
            <person name="Chen C."/>
            <person name="Bauer D."/>
            <person name="Andreopoulos W."/>
            <person name="Pangilinan J."/>
            <person name="LaButti K."/>
            <person name="Riley R."/>
            <person name="Lipzen A."/>
            <person name="Clum A."/>
            <person name="Drula E."/>
            <person name="Henrissat B."/>
            <person name="Kohler A."/>
            <person name="Grigoriev I.V."/>
            <person name="Martin F.M."/>
            <person name="Hacquard S."/>
        </authorList>
    </citation>
    <scope>NUCLEOTIDE SEQUENCE</scope>
    <source>
        <strain evidence="1">MPI-CAGE-CH-0230</strain>
    </source>
</reference>
<organism evidence="1 2">
    <name type="scientific">Microdochium trichocladiopsis</name>
    <dbReference type="NCBI Taxonomy" id="1682393"/>
    <lineage>
        <taxon>Eukaryota</taxon>
        <taxon>Fungi</taxon>
        <taxon>Dikarya</taxon>
        <taxon>Ascomycota</taxon>
        <taxon>Pezizomycotina</taxon>
        <taxon>Sordariomycetes</taxon>
        <taxon>Xylariomycetidae</taxon>
        <taxon>Xylariales</taxon>
        <taxon>Microdochiaceae</taxon>
        <taxon>Microdochium</taxon>
    </lineage>
</organism>
<dbReference type="RefSeq" id="XP_046018356.1">
    <property type="nucleotide sequence ID" value="XM_046152249.1"/>
</dbReference>
<dbReference type="GeneID" id="70181795"/>
<sequence>MPLQYRLMVSEFAWEPFSVQPQPRHLHTKPSFLSRPNTLIPESTAPPACGGECRLRPTSGLDQHSSRMSLGVVSSGRCPSAIIPSSILTLSNPKRLPLRFKPIPGIELFRRHQLLIILRPSLAATCRITVLLLPLARPTSATDSCPSRVSL</sequence>
<evidence type="ECO:0000313" key="2">
    <source>
        <dbReference type="Proteomes" id="UP000756346"/>
    </source>
</evidence>
<keyword evidence="2" id="KW-1185">Reference proteome</keyword>
<name>A0A9P9BTT1_9PEZI</name>
<dbReference type="Proteomes" id="UP000756346">
    <property type="component" value="Unassembled WGS sequence"/>
</dbReference>
<gene>
    <name evidence="1" type="ORF">B0I36DRAFT_310413</name>
</gene>
<accession>A0A9P9BTT1</accession>
<dbReference type="AlphaFoldDB" id="A0A9P9BTT1"/>
<comment type="caution">
    <text evidence="1">The sequence shown here is derived from an EMBL/GenBank/DDBJ whole genome shotgun (WGS) entry which is preliminary data.</text>
</comment>
<evidence type="ECO:0000313" key="1">
    <source>
        <dbReference type="EMBL" id="KAH7040301.1"/>
    </source>
</evidence>
<protein>
    <submittedName>
        <fullName evidence="1">Uncharacterized protein</fullName>
    </submittedName>
</protein>
<dbReference type="EMBL" id="JAGTJQ010000001">
    <property type="protein sequence ID" value="KAH7040301.1"/>
    <property type="molecule type" value="Genomic_DNA"/>
</dbReference>
<proteinExistence type="predicted"/>